<dbReference type="Gene3D" id="3.40.1800.20">
    <property type="match status" value="1"/>
</dbReference>
<keyword evidence="4" id="KW-1185">Reference proteome</keyword>
<dbReference type="EMBL" id="OV170229">
    <property type="protein sequence ID" value="CAH0731486.1"/>
    <property type="molecule type" value="Genomic_DNA"/>
</dbReference>
<dbReference type="OrthoDB" id="6600346at2759"/>
<name>A0A8J9YKT0_9NEOP</name>
<sequence length="231" mass="27193">MDISRQACRLCLSITDFNISLFSSYCEKCNMLDKILVCLKLIIEKTDYLTTICYKCADNVERYYDFITFVKKSQTKLKGAEMCNQSLNNEPNLNITRRHVTSYVREVIDADYTFSFLDISKIDDKKESNTSSPFFSYFSPPNMPGMPSVEPCLWKTRARTNDIKNETKRETLKNELKRCKLERPRHHSIDLFESQSQDVEETELRSLDWKLTPDESLFKRVREKCFGRSDF</sequence>
<evidence type="ECO:0000313" key="4">
    <source>
        <dbReference type="Proteomes" id="UP000838878"/>
    </source>
</evidence>
<dbReference type="PROSITE" id="PS51915">
    <property type="entry name" value="ZAD"/>
    <property type="match status" value="1"/>
</dbReference>
<proteinExistence type="predicted"/>
<protein>
    <recommendedName>
        <fullName evidence="2">ZAD domain-containing protein</fullName>
    </recommendedName>
</protein>
<dbReference type="GO" id="GO:0005634">
    <property type="term" value="C:nucleus"/>
    <property type="evidence" value="ECO:0007669"/>
    <property type="project" value="InterPro"/>
</dbReference>
<evidence type="ECO:0000256" key="1">
    <source>
        <dbReference type="PROSITE-ProRule" id="PRU01263"/>
    </source>
</evidence>
<organism evidence="3 4">
    <name type="scientific">Brenthis ino</name>
    <name type="common">lesser marbled fritillary</name>
    <dbReference type="NCBI Taxonomy" id="405034"/>
    <lineage>
        <taxon>Eukaryota</taxon>
        <taxon>Metazoa</taxon>
        <taxon>Ecdysozoa</taxon>
        <taxon>Arthropoda</taxon>
        <taxon>Hexapoda</taxon>
        <taxon>Insecta</taxon>
        <taxon>Pterygota</taxon>
        <taxon>Neoptera</taxon>
        <taxon>Endopterygota</taxon>
        <taxon>Lepidoptera</taxon>
        <taxon>Glossata</taxon>
        <taxon>Ditrysia</taxon>
        <taxon>Papilionoidea</taxon>
        <taxon>Nymphalidae</taxon>
        <taxon>Heliconiinae</taxon>
        <taxon>Argynnini</taxon>
        <taxon>Brenthis</taxon>
    </lineage>
</organism>
<feature type="binding site" evidence="1">
    <location>
        <position position="53"/>
    </location>
    <ligand>
        <name>Zn(2+)</name>
        <dbReference type="ChEBI" id="CHEBI:29105"/>
    </ligand>
</feature>
<feature type="domain" description="ZAD" evidence="2">
    <location>
        <begin position="6"/>
        <end position="80"/>
    </location>
</feature>
<reference evidence="3" key="1">
    <citation type="submission" date="2021-12" db="EMBL/GenBank/DDBJ databases">
        <authorList>
            <person name="Martin H S."/>
        </authorList>
    </citation>
    <scope>NUCLEOTIDE SEQUENCE</scope>
</reference>
<feature type="non-terminal residue" evidence="3">
    <location>
        <position position="231"/>
    </location>
</feature>
<evidence type="ECO:0000259" key="2">
    <source>
        <dbReference type="PROSITE" id="PS51915"/>
    </source>
</evidence>
<feature type="binding site" evidence="1">
    <location>
        <position position="11"/>
    </location>
    <ligand>
        <name>Zn(2+)</name>
        <dbReference type="ChEBI" id="CHEBI:29105"/>
    </ligand>
</feature>
<evidence type="ECO:0000313" key="3">
    <source>
        <dbReference type="EMBL" id="CAH0731486.1"/>
    </source>
</evidence>
<dbReference type="Proteomes" id="UP000838878">
    <property type="component" value="Chromosome 9"/>
</dbReference>
<feature type="binding site" evidence="1">
    <location>
        <position position="56"/>
    </location>
    <ligand>
        <name>Zn(2+)</name>
        <dbReference type="ChEBI" id="CHEBI:29105"/>
    </ligand>
</feature>
<dbReference type="SMART" id="SM00868">
    <property type="entry name" value="zf-AD"/>
    <property type="match status" value="1"/>
</dbReference>
<keyword evidence="1" id="KW-0479">Metal-binding</keyword>
<keyword evidence="1" id="KW-0862">Zinc</keyword>
<dbReference type="Pfam" id="PF07776">
    <property type="entry name" value="zf-AD"/>
    <property type="match status" value="1"/>
</dbReference>
<accession>A0A8J9YKT0</accession>
<gene>
    <name evidence="3" type="ORF">BINO364_LOCUS16349</name>
</gene>
<dbReference type="AlphaFoldDB" id="A0A8J9YKT0"/>
<feature type="binding site" evidence="1">
    <location>
        <position position="8"/>
    </location>
    <ligand>
        <name>Zn(2+)</name>
        <dbReference type="ChEBI" id="CHEBI:29105"/>
    </ligand>
</feature>
<dbReference type="GO" id="GO:0008270">
    <property type="term" value="F:zinc ion binding"/>
    <property type="evidence" value="ECO:0007669"/>
    <property type="project" value="UniProtKB-UniRule"/>
</dbReference>
<keyword evidence="1" id="KW-0863">Zinc-finger</keyword>
<dbReference type="SUPFAM" id="SSF57716">
    <property type="entry name" value="Glucocorticoid receptor-like (DNA-binding domain)"/>
    <property type="match status" value="1"/>
</dbReference>
<dbReference type="InterPro" id="IPR012934">
    <property type="entry name" value="Znf_AD"/>
</dbReference>